<dbReference type="AlphaFoldDB" id="A0A4Q9GYI2"/>
<keyword evidence="4" id="KW-1185">Reference proteome</keyword>
<feature type="domain" description="AB hydrolase-1" evidence="2">
    <location>
        <begin position="37"/>
        <end position="288"/>
    </location>
</feature>
<accession>A0A4Q9GYI2</accession>
<dbReference type="InterPro" id="IPR029058">
    <property type="entry name" value="AB_hydrolase_fold"/>
</dbReference>
<dbReference type="PANTHER" id="PTHR43329">
    <property type="entry name" value="EPOXIDE HYDROLASE"/>
    <property type="match status" value="1"/>
</dbReference>
<dbReference type="EMBL" id="SIXI01000005">
    <property type="protein sequence ID" value="TBO29313.1"/>
    <property type="molecule type" value="Genomic_DNA"/>
</dbReference>
<organism evidence="3 4">
    <name type="scientific">Aquabacterium lacunae</name>
    <dbReference type="NCBI Taxonomy" id="2528630"/>
    <lineage>
        <taxon>Bacteria</taxon>
        <taxon>Pseudomonadati</taxon>
        <taxon>Pseudomonadota</taxon>
        <taxon>Betaproteobacteria</taxon>
        <taxon>Burkholderiales</taxon>
        <taxon>Aquabacterium</taxon>
    </lineage>
</organism>
<dbReference type="Proteomes" id="UP000292120">
    <property type="component" value="Unassembled WGS sequence"/>
</dbReference>
<dbReference type="Gene3D" id="3.40.50.1820">
    <property type="entry name" value="alpha/beta hydrolase"/>
    <property type="match status" value="1"/>
</dbReference>
<evidence type="ECO:0000256" key="1">
    <source>
        <dbReference type="ARBA" id="ARBA00022801"/>
    </source>
</evidence>
<dbReference type="InterPro" id="IPR000639">
    <property type="entry name" value="Epox_hydrolase-like"/>
</dbReference>
<dbReference type="SUPFAM" id="SSF53474">
    <property type="entry name" value="alpha/beta-Hydrolases"/>
    <property type="match status" value="1"/>
</dbReference>
<sequence length="317" mass="35257">MADSSSVATDSTTCRQFRVQGPEGLLAVRAWGDPALPTLVLVHGYPDNATKWEGVAACLSQRFHVVAYDVRGAGASFTPKGGARAYALARLCADFKAVIDAVSPHRPVHLVAHDWGSIQAWEFATEPALQGRIASYTSMSGPCLDHVGHWFRDRLRKPTPAHLGQALHQLLKSWYIYFFHLPLLPELTWKTWLGRHWHRVLGWLEGVQAEPRATQVRDGANGVGLYRANFIPALWKPRERVAHAPVQVLVPTGDHYVSPALSADLRRWVPQLWRRELAGGHWLTLQHPERFSALVAEFIDHIDGAPEAAALRAARVS</sequence>
<evidence type="ECO:0000313" key="4">
    <source>
        <dbReference type="Proteomes" id="UP000292120"/>
    </source>
</evidence>
<comment type="caution">
    <text evidence="3">The sequence shown here is derived from an EMBL/GenBank/DDBJ whole genome shotgun (WGS) entry which is preliminary data.</text>
</comment>
<dbReference type="OrthoDB" id="2987348at2"/>
<dbReference type="InterPro" id="IPR000073">
    <property type="entry name" value="AB_hydrolase_1"/>
</dbReference>
<dbReference type="GO" id="GO:0016787">
    <property type="term" value="F:hydrolase activity"/>
    <property type="evidence" value="ECO:0007669"/>
    <property type="project" value="UniProtKB-KW"/>
</dbReference>
<dbReference type="RefSeq" id="WP_130968608.1">
    <property type="nucleotide sequence ID" value="NZ_SIXI01000005.1"/>
</dbReference>
<protein>
    <submittedName>
        <fullName evidence="3">Alpha/beta fold hydrolase</fullName>
    </submittedName>
</protein>
<keyword evidence="1 3" id="KW-0378">Hydrolase</keyword>
<name>A0A4Q9GYI2_9BURK</name>
<gene>
    <name evidence="3" type="ORF">EYS42_12955</name>
</gene>
<evidence type="ECO:0000259" key="2">
    <source>
        <dbReference type="Pfam" id="PF00561"/>
    </source>
</evidence>
<dbReference type="PRINTS" id="PR00412">
    <property type="entry name" value="EPOXHYDRLASE"/>
</dbReference>
<evidence type="ECO:0000313" key="3">
    <source>
        <dbReference type="EMBL" id="TBO29313.1"/>
    </source>
</evidence>
<reference evidence="3 4" key="1">
    <citation type="submission" date="2019-02" db="EMBL/GenBank/DDBJ databases">
        <title>Aquabacterium sp. strain KMB7.</title>
        <authorList>
            <person name="Chen W.-M."/>
        </authorList>
    </citation>
    <scope>NUCLEOTIDE SEQUENCE [LARGE SCALE GENOMIC DNA]</scope>
    <source>
        <strain evidence="3 4">KMB7</strain>
    </source>
</reference>
<proteinExistence type="predicted"/>
<dbReference type="Pfam" id="PF00561">
    <property type="entry name" value="Abhydrolase_1"/>
    <property type="match status" value="1"/>
</dbReference>